<dbReference type="PANTHER" id="PTHR23520:SF5">
    <property type="entry name" value="TRANSPORTER, PUTATIVE (AFU_ORTHOLOGUE AFUA_3G04000)-RELATED"/>
    <property type="match status" value="1"/>
</dbReference>
<dbReference type="AlphaFoldDB" id="A0A2T2WUN5"/>
<feature type="transmembrane region" description="Helical" evidence="6">
    <location>
        <begin position="214"/>
        <end position="240"/>
    </location>
</feature>
<proteinExistence type="predicted"/>
<feature type="transmembrane region" description="Helical" evidence="6">
    <location>
        <begin position="92"/>
        <end position="111"/>
    </location>
</feature>
<feature type="transmembrane region" description="Helical" evidence="6">
    <location>
        <begin position="131"/>
        <end position="153"/>
    </location>
</feature>
<evidence type="ECO:0000256" key="4">
    <source>
        <dbReference type="ARBA" id="ARBA00022989"/>
    </source>
</evidence>
<organism evidence="8 9">
    <name type="scientific">Sulfobacillus benefaciens</name>
    <dbReference type="NCBI Taxonomy" id="453960"/>
    <lineage>
        <taxon>Bacteria</taxon>
        <taxon>Bacillati</taxon>
        <taxon>Bacillota</taxon>
        <taxon>Clostridia</taxon>
        <taxon>Eubacteriales</taxon>
        <taxon>Clostridiales Family XVII. Incertae Sedis</taxon>
        <taxon>Sulfobacillus</taxon>
    </lineage>
</organism>
<dbReference type="InterPro" id="IPR036259">
    <property type="entry name" value="MFS_trans_sf"/>
</dbReference>
<dbReference type="GO" id="GO:0005886">
    <property type="term" value="C:plasma membrane"/>
    <property type="evidence" value="ECO:0007669"/>
    <property type="project" value="UniProtKB-SubCell"/>
</dbReference>
<evidence type="ECO:0000256" key="2">
    <source>
        <dbReference type="ARBA" id="ARBA00022448"/>
    </source>
</evidence>
<feature type="transmembrane region" description="Helical" evidence="6">
    <location>
        <begin position="165"/>
        <end position="186"/>
    </location>
</feature>
<dbReference type="EMBL" id="PXYT01000047">
    <property type="protein sequence ID" value="PSR25940.1"/>
    <property type="molecule type" value="Genomic_DNA"/>
</dbReference>
<feature type="transmembrane region" description="Helical" evidence="6">
    <location>
        <begin position="37"/>
        <end position="56"/>
    </location>
</feature>
<keyword evidence="3 6" id="KW-0812">Transmembrane</keyword>
<feature type="domain" description="Major facilitator superfamily (MFS) profile" evidence="7">
    <location>
        <begin position="4"/>
        <end position="394"/>
    </location>
</feature>
<keyword evidence="4 6" id="KW-1133">Transmembrane helix</keyword>
<feature type="transmembrane region" description="Helical" evidence="6">
    <location>
        <begin position="12"/>
        <end position="31"/>
    </location>
</feature>
<feature type="transmembrane region" description="Helical" evidence="6">
    <location>
        <begin position="68"/>
        <end position="86"/>
    </location>
</feature>
<protein>
    <recommendedName>
        <fullName evidence="7">Major facilitator superfamily (MFS) profile domain-containing protein</fullName>
    </recommendedName>
</protein>
<dbReference type="InterPro" id="IPR020846">
    <property type="entry name" value="MFS_dom"/>
</dbReference>
<sequence length="407" mass="43232">MKSTVILIDAIHVTRAFGIGLMTIIFPLLAASYGLHAVTIGIVIGASVFFGAIYTFVLTRSASRWGPVPFLFISSVMFLASSVMYLQDPSRMGLLLVAILGFIPPTGGIFASALEEGALSHVPGAQRTRTFAVYGMLGTAAAALGSLAAGFPHSAGLSFHAGFEILLTAYGVMSLVSVLLSAVLLVSSRRQQTRLRNIPESRPTRGRLSASHKIVYRLAALFVVDASGSGVVTTPLLVYWLHVHFQMSTTHLALLFFGTDLLAAVSFPLAERVSRHLGLLNTAVFTHIPSSLLLIAVPFSSNGTVAALLLLFRGLLVEMDVPTRQSYIAAVVQPTERVEAAGVTSIGKQIGRAIGPAGGGWMLGAFGALGPFVLGGALKIAYDLTLWYSFRHIKPVSSDHMPQTLEE</sequence>
<dbReference type="Pfam" id="PF07690">
    <property type="entry name" value="MFS_1"/>
    <property type="match status" value="1"/>
</dbReference>
<feature type="transmembrane region" description="Helical" evidence="6">
    <location>
        <begin position="361"/>
        <end position="382"/>
    </location>
</feature>
<dbReference type="PANTHER" id="PTHR23520">
    <property type="entry name" value="TRANSPORTER, PUTATIVE (AFU_ORTHOLOGUE AFUA_3G04000)-RELATED"/>
    <property type="match status" value="1"/>
</dbReference>
<dbReference type="Gene3D" id="1.20.1250.20">
    <property type="entry name" value="MFS general substrate transporter like domains"/>
    <property type="match status" value="1"/>
</dbReference>
<evidence type="ECO:0000256" key="3">
    <source>
        <dbReference type="ARBA" id="ARBA00022692"/>
    </source>
</evidence>
<comment type="caution">
    <text evidence="8">The sequence shown here is derived from an EMBL/GenBank/DDBJ whole genome shotgun (WGS) entry which is preliminary data.</text>
</comment>
<comment type="subcellular location">
    <subcellularLocation>
        <location evidence="1">Cell membrane</location>
        <topology evidence="1">Multi-pass membrane protein</topology>
    </subcellularLocation>
</comment>
<dbReference type="SUPFAM" id="SSF103473">
    <property type="entry name" value="MFS general substrate transporter"/>
    <property type="match status" value="1"/>
</dbReference>
<evidence type="ECO:0000313" key="9">
    <source>
        <dbReference type="Proteomes" id="UP000242699"/>
    </source>
</evidence>
<accession>A0A2T2WUN5</accession>
<name>A0A2T2WUN5_9FIRM</name>
<keyword evidence="2" id="KW-0813">Transport</keyword>
<feature type="transmembrane region" description="Helical" evidence="6">
    <location>
        <begin position="252"/>
        <end position="270"/>
    </location>
</feature>
<evidence type="ECO:0000259" key="7">
    <source>
        <dbReference type="PROSITE" id="PS50850"/>
    </source>
</evidence>
<dbReference type="PROSITE" id="PS50850">
    <property type="entry name" value="MFS"/>
    <property type="match status" value="1"/>
</dbReference>
<reference evidence="8 9" key="1">
    <citation type="journal article" date="2014" name="BMC Genomics">
        <title>Comparison of environmental and isolate Sulfobacillus genomes reveals diverse carbon, sulfur, nitrogen, and hydrogen metabolisms.</title>
        <authorList>
            <person name="Justice N.B."/>
            <person name="Norman A."/>
            <person name="Brown C.T."/>
            <person name="Singh A."/>
            <person name="Thomas B.C."/>
            <person name="Banfield J.F."/>
        </authorList>
    </citation>
    <scope>NUCLEOTIDE SEQUENCE [LARGE SCALE GENOMIC DNA]</scope>
    <source>
        <strain evidence="8">AMDSBA1</strain>
    </source>
</reference>
<gene>
    <name evidence="8" type="ORF">C7B43_15820</name>
</gene>
<evidence type="ECO:0000256" key="1">
    <source>
        <dbReference type="ARBA" id="ARBA00004651"/>
    </source>
</evidence>
<evidence type="ECO:0000313" key="8">
    <source>
        <dbReference type="EMBL" id="PSR25940.1"/>
    </source>
</evidence>
<dbReference type="InterPro" id="IPR011701">
    <property type="entry name" value="MFS"/>
</dbReference>
<evidence type="ECO:0000256" key="5">
    <source>
        <dbReference type="ARBA" id="ARBA00023136"/>
    </source>
</evidence>
<dbReference type="GO" id="GO:0022857">
    <property type="term" value="F:transmembrane transporter activity"/>
    <property type="evidence" value="ECO:0007669"/>
    <property type="project" value="InterPro"/>
</dbReference>
<evidence type="ECO:0000256" key="6">
    <source>
        <dbReference type="SAM" id="Phobius"/>
    </source>
</evidence>
<dbReference type="Proteomes" id="UP000242699">
    <property type="component" value="Unassembled WGS sequence"/>
</dbReference>
<keyword evidence="5 6" id="KW-0472">Membrane</keyword>